<dbReference type="RefSeq" id="WP_012498910.1">
    <property type="nucleotide sequence ID" value="NC_011026.1"/>
</dbReference>
<comment type="similarity">
    <text evidence="1">Belongs to the polyphosphate kinase 2 (PPK2) family. Class I subfamily.</text>
</comment>
<dbReference type="Proteomes" id="UP000001208">
    <property type="component" value="Chromosome"/>
</dbReference>
<proteinExistence type="inferred from homology"/>
<dbReference type="PIRSF" id="PIRSF028756">
    <property type="entry name" value="PPK2_prd"/>
    <property type="match status" value="1"/>
</dbReference>
<dbReference type="AlphaFoldDB" id="B3QU28"/>
<name>B3QU28_CHLT3</name>
<dbReference type="EMBL" id="CP001100">
    <property type="protein sequence ID" value="ACF12826.1"/>
    <property type="molecule type" value="Genomic_DNA"/>
</dbReference>
<evidence type="ECO:0000256" key="2">
    <source>
        <dbReference type="ARBA" id="ARBA00022679"/>
    </source>
</evidence>
<dbReference type="HOGENOM" id="CLU_048699_1_2_10"/>
<dbReference type="eggNOG" id="COG2326">
    <property type="taxonomic scope" value="Bacteria"/>
</dbReference>
<dbReference type="OrthoDB" id="9775224at2"/>
<dbReference type="GO" id="GO:0006797">
    <property type="term" value="P:polyphosphate metabolic process"/>
    <property type="evidence" value="ECO:0007669"/>
    <property type="project" value="InterPro"/>
</dbReference>
<accession>B3QU28</accession>
<gene>
    <name evidence="5" type="ordered locus">Ctha_0355</name>
</gene>
<evidence type="ECO:0000256" key="1">
    <source>
        <dbReference type="ARBA" id="ARBA00009924"/>
    </source>
</evidence>
<evidence type="ECO:0000313" key="6">
    <source>
        <dbReference type="Proteomes" id="UP000001208"/>
    </source>
</evidence>
<dbReference type="Pfam" id="PF03976">
    <property type="entry name" value="PPK2"/>
    <property type="match status" value="1"/>
</dbReference>
<dbReference type="InterPro" id="IPR027417">
    <property type="entry name" value="P-loop_NTPase"/>
</dbReference>
<dbReference type="InterPro" id="IPR016898">
    <property type="entry name" value="Polyphosphate_phosphotransfera"/>
</dbReference>
<dbReference type="SUPFAM" id="SSF52540">
    <property type="entry name" value="P-loop containing nucleoside triphosphate hydrolases"/>
    <property type="match status" value="1"/>
</dbReference>
<evidence type="ECO:0000259" key="4">
    <source>
        <dbReference type="Pfam" id="PF03976"/>
    </source>
</evidence>
<dbReference type="InterPro" id="IPR022300">
    <property type="entry name" value="PPK2-rel_1"/>
</dbReference>
<dbReference type="NCBIfam" id="TIGR03709">
    <property type="entry name" value="PPK2_rel_1"/>
    <property type="match status" value="1"/>
</dbReference>
<dbReference type="PANTHER" id="PTHR34383:SF3">
    <property type="entry name" value="POLYPHOSPHATE:AMP PHOSPHOTRANSFERASE"/>
    <property type="match status" value="1"/>
</dbReference>
<evidence type="ECO:0000256" key="3">
    <source>
        <dbReference type="ARBA" id="ARBA00022777"/>
    </source>
</evidence>
<dbReference type="PANTHER" id="PTHR34383">
    <property type="entry name" value="POLYPHOSPHATE:AMP PHOSPHOTRANSFERASE-RELATED"/>
    <property type="match status" value="1"/>
</dbReference>
<dbReference type="Gene3D" id="3.40.50.300">
    <property type="entry name" value="P-loop containing nucleotide triphosphate hydrolases"/>
    <property type="match status" value="1"/>
</dbReference>
<keyword evidence="6" id="KW-1185">Reference proteome</keyword>
<sequence length="274" mass="32099">MKKSSLPFEKTASLDTISSLPPEGLTADEAKSQNKANLKAIYDLHYTMYAEDKQSLLIILQGIDASGKDGSVRHLCTGLNPQGFHVYSFKTPTTEETRHDYLWRVHKVAPAHGEIVICNRSYYEEVTVVKIHPEFLVPQKISAASGLDEIFERRYRQINDFERMLAETGTRVLKFFLHISKKEQKKRLEERLRNPMKKWKFSEKDVAERAFWSQYMQVFDEMLAATHTEYAPWYVIPADKKWYRNYLLGQIVRRELESFRMEFPKPKLGKVKLD</sequence>
<keyword evidence="2" id="KW-0808">Transferase</keyword>
<dbReference type="STRING" id="517418.Ctha_0355"/>
<dbReference type="KEGG" id="cts:Ctha_0355"/>
<dbReference type="GO" id="GO:0008976">
    <property type="term" value="F:polyphosphate kinase activity"/>
    <property type="evidence" value="ECO:0007669"/>
    <property type="project" value="InterPro"/>
</dbReference>
<feature type="domain" description="Polyphosphate kinase-2-related" evidence="4">
    <location>
        <begin position="28"/>
        <end position="257"/>
    </location>
</feature>
<protein>
    <recommendedName>
        <fullName evidence="4">Polyphosphate kinase-2-related domain-containing protein</fullName>
    </recommendedName>
</protein>
<evidence type="ECO:0000313" key="5">
    <source>
        <dbReference type="EMBL" id="ACF12826.1"/>
    </source>
</evidence>
<reference evidence="5 6" key="1">
    <citation type="submission" date="2008-06" db="EMBL/GenBank/DDBJ databases">
        <title>Complete sequence of Chloroherpeton thalassium ATCC 35110.</title>
        <authorList>
            <consortium name="US DOE Joint Genome Institute"/>
            <person name="Lucas S."/>
            <person name="Copeland A."/>
            <person name="Lapidus A."/>
            <person name="Glavina del Rio T."/>
            <person name="Dalin E."/>
            <person name="Tice H."/>
            <person name="Bruce D."/>
            <person name="Goodwin L."/>
            <person name="Pitluck S."/>
            <person name="Schmutz J."/>
            <person name="Larimer F."/>
            <person name="Land M."/>
            <person name="Hauser L."/>
            <person name="Kyrpides N."/>
            <person name="Mikhailova N."/>
            <person name="Liu Z."/>
            <person name="Li T."/>
            <person name="Zhao F."/>
            <person name="Overmann J."/>
            <person name="Bryant D.A."/>
            <person name="Richardson P."/>
        </authorList>
    </citation>
    <scope>NUCLEOTIDE SEQUENCE [LARGE SCALE GENOMIC DNA]</scope>
    <source>
        <strain evidence="6">ATCC 35110 / GB-78</strain>
    </source>
</reference>
<keyword evidence="3" id="KW-0418">Kinase</keyword>
<organism evidence="5 6">
    <name type="scientific">Chloroherpeton thalassium (strain ATCC 35110 / GB-78)</name>
    <dbReference type="NCBI Taxonomy" id="517418"/>
    <lineage>
        <taxon>Bacteria</taxon>
        <taxon>Pseudomonadati</taxon>
        <taxon>Chlorobiota</taxon>
        <taxon>Chlorobiia</taxon>
        <taxon>Chlorobiales</taxon>
        <taxon>Chloroherpetonaceae</taxon>
        <taxon>Chloroherpeton</taxon>
    </lineage>
</organism>
<dbReference type="InterPro" id="IPR022488">
    <property type="entry name" value="PPK2-related"/>
</dbReference>